<organism evidence="5 6">
    <name type="scientific">Pseudoxanthomonas suwonensis (strain 11-1)</name>
    <dbReference type="NCBI Taxonomy" id="743721"/>
    <lineage>
        <taxon>Bacteria</taxon>
        <taxon>Pseudomonadati</taxon>
        <taxon>Pseudomonadota</taxon>
        <taxon>Gammaproteobacteria</taxon>
        <taxon>Lysobacterales</taxon>
        <taxon>Lysobacteraceae</taxon>
        <taxon>Pseudoxanthomonas</taxon>
    </lineage>
</organism>
<evidence type="ECO:0000313" key="5">
    <source>
        <dbReference type="EMBL" id="ADV27740.1"/>
    </source>
</evidence>
<protein>
    <submittedName>
        <fullName evidence="5">Glutathione-dependent formaldehyde-activating GFA</fullName>
    </submittedName>
</protein>
<dbReference type="STRING" id="743721.Psesu_1899"/>
<sequence>MKYEGSCHCGGIAFTAEGEIEQVIDCNCSMCRRRGGLLWFVPATSFQLATQPEQMRTYLFNSRHIEHHFCPVCGISPYSEATNKEGARMMAVNVRCLPEVDLGALTVVQVDGASM</sequence>
<evidence type="ECO:0000256" key="3">
    <source>
        <dbReference type="ARBA" id="ARBA00022833"/>
    </source>
</evidence>
<dbReference type="eggNOG" id="COG3791">
    <property type="taxonomic scope" value="Bacteria"/>
</dbReference>
<evidence type="ECO:0000256" key="1">
    <source>
        <dbReference type="ARBA" id="ARBA00005495"/>
    </source>
</evidence>
<dbReference type="InterPro" id="IPR006913">
    <property type="entry name" value="CENP-V/GFA"/>
</dbReference>
<dbReference type="OrthoDB" id="9805575at2"/>
<dbReference type="Pfam" id="PF04828">
    <property type="entry name" value="GFA"/>
    <property type="match status" value="1"/>
</dbReference>
<dbReference type="AlphaFoldDB" id="E6WUN8"/>
<feature type="domain" description="CENP-V/GFA" evidence="4">
    <location>
        <begin position="3"/>
        <end position="115"/>
    </location>
</feature>
<dbReference type="InterPro" id="IPR011057">
    <property type="entry name" value="Mss4-like_sf"/>
</dbReference>
<dbReference type="Proteomes" id="UP000008632">
    <property type="component" value="Chromosome"/>
</dbReference>
<evidence type="ECO:0000259" key="4">
    <source>
        <dbReference type="PROSITE" id="PS51891"/>
    </source>
</evidence>
<keyword evidence="3" id="KW-0862">Zinc</keyword>
<gene>
    <name evidence="5" type="ordered locus">Psesu_1899</name>
</gene>
<name>E6WUN8_PSEUU</name>
<keyword evidence="2" id="KW-0479">Metal-binding</keyword>
<accession>E6WUN8</accession>
<keyword evidence="6" id="KW-1185">Reference proteome</keyword>
<dbReference type="KEGG" id="psu:Psesu_1899"/>
<reference evidence="5 6" key="1">
    <citation type="submission" date="2011-01" db="EMBL/GenBank/DDBJ databases">
        <title>Complete sequence of Pseudoxanthomonas suwonensis 11-1.</title>
        <authorList>
            <consortium name="US DOE Joint Genome Institute"/>
            <person name="Lucas S."/>
            <person name="Copeland A."/>
            <person name="Lapidus A."/>
            <person name="Cheng J.-F."/>
            <person name="Goodwin L."/>
            <person name="Pitluck S."/>
            <person name="Teshima H."/>
            <person name="Detter J.C."/>
            <person name="Han C."/>
            <person name="Tapia R."/>
            <person name="Land M."/>
            <person name="Hauser L."/>
            <person name="Kyrpides N."/>
            <person name="Ivanova N."/>
            <person name="Ovchinnikova G."/>
            <person name="Siebers A.K."/>
            <person name="Allgaier M."/>
            <person name="Thelen M.P."/>
            <person name="Hugenholtz P."/>
            <person name="Gladden J."/>
            <person name="Woyke T."/>
        </authorList>
    </citation>
    <scope>NUCLEOTIDE SEQUENCE [LARGE SCALE GENOMIC DNA]</scope>
    <source>
        <strain evidence="6">11-1</strain>
    </source>
</reference>
<dbReference type="InterPro" id="IPR052355">
    <property type="entry name" value="CENP-V-like"/>
</dbReference>
<evidence type="ECO:0000313" key="6">
    <source>
        <dbReference type="Proteomes" id="UP000008632"/>
    </source>
</evidence>
<dbReference type="PANTHER" id="PTHR28620">
    <property type="entry name" value="CENTROMERE PROTEIN V"/>
    <property type="match status" value="1"/>
</dbReference>
<proteinExistence type="inferred from homology"/>
<dbReference type="GO" id="GO:0046872">
    <property type="term" value="F:metal ion binding"/>
    <property type="evidence" value="ECO:0007669"/>
    <property type="project" value="UniProtKB-KW"/>
</dbReference>
<dbReference type="HOGENOM" id="CLU_055491_7_4_6"/>
<dbReference type="EMBL" id="CP002446">
    <property type="protein sequence ID" value="ADV27740.1"/>
    <property type="molecule type" value="Genomic_DNA"/>
</dbReference>
<dbReference type="SUPFAM" id="SSF51316">
    <property type="entry name" value="Mss4-like"/>
    <property type="match status" value="1"/>
</dbReference>
<dbReference type="GO" id="GO:0016846">
    <property type="term" value="F:carbon-sulfur lyase activity"/>
    <property type="evidence" value="ECO:0007669"/>
    <property type="project" value="InterPro"/>
</dbReference>
<dbReference type="PANTHER" id="PTHR28620:SF1">
    <property type="entry name" value="CENP-V_GFA DOMAIN-CONTAINING PROTEIN"/>
    <property type="match status" value="1"/>
</dbReference>
<comment type="similarity">
    <text evidence="1">Belongs to the Gfa family.</text>
</comment>
<evidence type="ECO:0000256" key="2">
    <source>
        <dbReference type="ARBA" id="ARBA00022723"/>
    </source>
</evidence>
<dbReference type="PROSITE" id="PS51891">
    <property type="entry name" value="CENP_V_GFA"/>
    <property type="match status" value="1"/>
</dbReference>
<dbReference type="RefSeq" id="WP_013535568.1">
    <property type="nucleotide sequence ID" value="NC_014924.1"/>
</dbReference>
<dbReference type="Gene3D" id="2.170.150.70">
    <property type="match status" value="1"/>
</dbReference>